<evidence type="ECO:0000313" key="3">
    <source>
        <dbReference type="Proteomes" id="UP001500782"/>
    </source>
</evidence>
<keyword evidence="3" id="KW-1185">Reference proteome</keyword>
<dbReference type="Proteomes" id="UP001500782">
    <property type="component" value="Unassembled WGS sequence"/>
</dbReference>
<feature type="domain" description="DUF1659" evidence="1">
    <location>
        <begin position="3"/>
        <end position="71"/>
    </location>
</feature>
<dbReference type="EMBL" id="BAAADJ010000061">
    <property type="protein sequence ID" value="GAA0342776.1"/>
    <property type="molecule type" value="Genomic_DNA"/>
</dbReference>
<accession>A0ABP3GDI9</accession>
<proteinExistence type="predicted"/>
<sequence>MATRSFMVSRIRLTFNHGLDQEGKPILKAKSYSNVKEVTTPEQILAVSQAIESLCSYELHSIQQNDTAEITG</sequence>
<dbReference type="InterPro" id="IPR012454">
    <property type="entry name" value="DUF1659"/>
</dbReference>
<evidence type="ECO:0000259" key="1">
    <source>
        <dbReference type="Pfam" id="PF07872"/>
    </source>
</evidence>
<gene>
    <name evidence="2" type="ORF">GCM10008967_36540</name>
</gene>
<name>A0ABP3GDI9_9BACI</name>
<reference evidence="3" key="1">
    <citation type="journal article" date="2019" name="Int. J. Syst. Evol. Microbiol.">
        <title>The Global Catalogue of Microorganisms (GCM) 10K type strain sequencing project: providing services to taxonomists for standard genome sequencing and annotation.</title>
        <authorList>
            <consortium name="The Broad Institute Genomics Platform"/>
            <consortium name="The Broad Institute Genome Sequencing Center for Infectious Disease"/>
            <person name="Wu L."/>
            <person name="Ma J."/>
        </authorList>
    </citation>
    <scope>NUCLEOTIDE SEQUENCE [LARGE SCALE GENOMIC DNA]</scope>
    <source>
        <strain evidence="3">JCM 9731</strain>
    </source>
</reference>
<evidence type="ECO:0000313" key="2">
    <source>
        <dbReference type="EMBL" id="GAA0342776.1"/>
    </source>
</evidence>
<dbReference type="RefSeq" id="WP_343802351.1">
    <property type="nucleotide sequence ID" value="NZ_BAAADJ010000061.1"/>
</dbReference>
<protein>
    <recommendedName>
        <fullName evidence="1">DUF1659 domain-containing protein</fullName>
    </recommendedName>
</protein>
<comment type="caution">
    <text evidence="2">The sequence shown here is derived from an EMBL/GenBank/DDBJ whole genome shotgun (WGS) entry which is preliminary data.</text>
</comment>
<organism evidence="2 3">
    <name type="scientific">Bacillus carboniphilus</name>
    <dbReference type="NCBI Taxonomy" id="86663"/>
    <lineage>
        <taxon>Bacteria</taxon>
        <taxon>Bacillati</taxon>
        <taxon>Bacillota</taxon>
        <taxon>Bacilli</taxon>
        <taxon>Bacillales</taxon>
        <taxon>Bacillaceae</taxon>
        <taxon>Bacillus</taxon>
    </lineage>
</organism>
<dbReference type="Pfam" id="PF07872">
    <property type="entry name" value="DUF1659"/>
    <property type="match status" value="1"/>
</dbReference>